<dbReference type="Proteomes" id="UP000275348">
    <property type="component" value="Unassembled WGS sequence"/>
</dbReference>
<organism evidence="1 2">
    <name type="scientific">Faecalibacter macacae</name>
    <dbReference type="NCBI Taxonomy" id="1859289"/>
    <lineage>
        <taxon>Bacteria</taxon>
        <taxon>Pseudomonadati</taxon>
        <taxon>Bacteroidota</taxon>
        <taxon>Flavobacteriia</taxon>
        <taxon>Flavobacteriales</taxon>
        <taxon>Weeksellaceae</taxon>
        <taxon>Faecalibacter</taxon>
    </lineage>
</organism>
<evidence type="ECO:0000313" key="1">
    <source>
        <dbReference type="EMBL" id="RLZ11695.1"/>
    </source>
</evidence>
<protein>
    <submittedName>
        <fullName evidence="1">Uncharacterized protein</fullName>
    </submittedName>
</protein>
<evidence type="ECO:0000313" key="2">
    <source>
        <dbReference type="Proteomes" id="UP000275348"/>
    </source>
</evidence>
<reference evidence="1 2" key="1">
    <citation type="submission" date="2018-10" db="EMBL/GenBank/DDBJ databases">
        <authorList>
            <person name="Chen X."/>
        </authorList>
    </citation>
    <scope>NUCLEOTIDE SEQUENCE [LARGE SCALE GENOMIC DNA]</scope>
    <source>
        <strain evidence="1 2">YIM 102668</strain>
    </source>
</reference>
<dbReference type="EMBL" id="RDOJ01000004">
    <property type="protein sequence ID" value="RLZ11695.1"/>
    <property type="molecule type" value="Genomic_DNA"/>
</dbReference>
<gene>
    <name evidence="1" type="ORF">EAH69_04540</name>
</gene>
<dbReference type="RefSeq" id="WP_121934001.1">
    <property type="nucleotide sequence ID" value="NZ_RDOJ01000004.1"/>
</dbReference>
<sequence>MKLDFNNQTINEIIASIDENKAMEWQIDILNFLRKYQEQHSEIKINEMQGENIFTIAMKRENIQNTVKELNKYTNVEQGDTTLIANSITMKDGVIALAQAIEGKMEAYCVEPTNDIKIPYTGQDQNSIHWGLNYVYLTEAQVQQSEDVLHRIEKIAVETNGIKDETKELLFNNNQQQTVYEVFSVKSFPIAVRRLNEENYSLIGNVNISQSNDGQLLVDSPNFQEQINTQKAVIINEDNTFRWLTSGEYLDDDSNTIINFDHIEEVLKPFIDTRFVVINFPEKGTGQDVVTLIVERRYMEEFSYLTDGLKEHEVPKQTYFLGEFPENNDKAAIRKEVKRLLTTS</sequence>
<accession>A0A3L9MFX5</accession>
<name>A0A3L9MFX5_9FLAO</name>
<keyword evidence="2" id="KW-1185">Reference proteome</keyword>
<comment type="caution">
    <text evidence="1">The sequence shown here is derived from an EMBL/GenBank/DDBJ whole genome shotgun (WGS) entry which is preliminary data.</text>
</comment>
<dbReference type="AlphaFoldDB" id="A0A3L9MFX5"/>
<proteinExistence type="predicted"/>
<dbReference type="OrthoDB" id="1416192at2"/>